<feature type="signal peptide" evidence="5">
    <location>
        <begin position="1"/>
        <end position="21"/>
    </location>
</feature>
<evidence type="ECO:0000256" key="1">
    <source>
        <dbReference type="ARBA" id="ARBA00004370"/>
    </source>
</evidence>
<dbReference type="EMBL" id="BAABHA010000004">
    <property type="protein sequence ID" value="GAA4381240.1"/>
    <property type="molecule type" value="Genomic_DNA"/>
</dbReference>
<feature type="domain" description="Bacterial surface antigen (D15)" evidence="6">
    <location>
        <begin position="177"/>
        <end position="363"/>
    </location>
</feature>
<comment type="subcellular location">
    <subcellularLocation>
        <location evidence="1">Membrane</location>
    </subcellularLocation>
</comment>
<protein>
    <submittedName>
        <fullName evidence="7">BamA/TamA family outer membrane protein</fullName>
    </submittedName>
</protein>
<keyword evidence="4" id="KW-0472">Membrane</keyword>
<evidence type="ECO:0000256" key="3">
    <source>
        <dbReference type="ARBA" id="ARBA00022692"/>
    </source>
</evidence>
<evidence type="ECO:0000313" key="8">
    <source>
        <dbReference type="Proteomes" id="UP001500454"/>
    </source>
</evidence>
<sequence>MRQLLVLSAALLALLTSAHGAALPDSTKLRRVGVLPVPAIGYSPETRGYVGAVALLTLRLYPHDTATRTSNAKVEVNFTRNRQRIFNAEWTLLLRREQYLSQGLVSYQRFPEYFWGVGNDAPESAKELLDSRRVELRATFLRQLRPFVFAGPRVQLQHLYDLRPAAGGLLERGQVPGSGGGTSSGAGYEVVYDGRDNLLNPQRRGYVRLAQTYFGGWLGSDFRFTRYELDARRYRRLGRKVVLAGQLTATLHSGQPPFRMLALLGSDADMRGYYRGRFRDRQYAAAQAELRVPLFWRVGAVAFGGAGQVARNLGGFGLHDLKPSAGVGLRFLVDKRENVNLRFDYGVGQQGNSGFYVAFGEAF</sequence>
<evidence type="ECO:0000256" key="2">
    <source>
        <dbReference type="ARBA" id="ARBA00022452"/>
    </source>
</evidence>
<dbReference type="Pfam" id="PF01103">
    <property type="entry name" value="Omp85"/>
    <property type="match status" value="1"/>
</dbReference>
<comment type="caution">
    <text evidence="7">The sequence shown here is derived from an EMBL/GenBank/DDBJ whole genome shotgun (WGS) entry which is preliminary data.</text>
</comment>
<keyword evidence="2" id="KW-1134">Transmembrane beta strand</keyword>
<evidence type="ECO:0000313" key="7">
    <source>
        <dbReference type="EMBL" id="GAA4381240.1"/>
    </source>
</evidence>
<reference evidence="8" key="1">
    <citation type="journal article" date="2019" name="Int. J. Syst. Evol. Microbiol.">
        <title>The Global Catalogue of Microorganisms (GCM) 10K type strain sequencing project: providing services to taxonomists for standard genome sequencing and annotation.</title>
        <authorList>
            <consortium name="The Broad Institute Genomics Platform"/>
            <consortium name="The Broad Institute Genome Sequencing Center for Infectious Disease"/>
            <person name="Wu L."/>
            <person name="Ma J."/>
        </authorList>
    </citation>
    <scope>NUCLEOTIDE SEQUENCE [LARGE SCALE GENOMIC DNA]</scope>
    <source>
        <strain evidence="8">JCM 17924</strain>
    </source>
</reference>
<dbReference type="RefSeq" id="WP_345223871.1">
    <property type="nucleotide sequence ID" value="NZ_BAABHA010000004.1"/>
</dbReference>
<dbReference type="InterPro" id="IPR000184">
    <property type="entry name" value="Bac_surfAg_D15"/>
</dbReference>
<dbReference type="PANTHER" id="PTHR12815">
    <property type="entry name" value="SORTING AND ASSEMBLY MACHINERY SAMM50 PROTEIN FAMILY MEMBER"/>
    <property type="match status" value="1"/>
</dbReference>
<organism evidence="7 8">
    <name type="scientific">Hymenobacter koreensis</name>
    <dbReference type="NCBI Taxonomy" id="1084523"/>
    <lineage>
        <taxon>Bacteria</taxon>
        <taxon>Pseudomonadati</taxon>
        <taxon>Bacteroidota</taxon>
        <taxon>Cytophagia</taxon>
        <taxon>Cytophagales</taxon>
        <taxon>Hymenobacteraceae</taxon>
        <taxon>Hymenobacter</taxon>
    </lineage>
</organism>
<proteinExistence type="predicted"/>
<keyword evidence="5" id="KW-0732">Signal</keyword>
<dbReference type="Gene3D" id="2.40.160.50">
    <property type="entry name" value="membrane protein fhac: a member of the omp85/tpsb transporter family"/>
    <property type="match status" value="1"/>
</dbReference>
<dbReference type="InterPro" id="IPR039910">
    <property type="entry name" value="D15-like"/>
</dbReference>
<feature type="chain" id="PRO_5046535251" evidence="5">
    <location>
        <begin position="22"/>
        <end position="363"/>
    </location>
</feature>
<keyword evidence="3" id="KW-0812">Transmembrane</keyword>
<name>A0ABP8IZ22_9BACT</name>
<dbReference type="PANTHER" id="PTHR12815:SF18">
    <property type="entry name" value="SORTING AND ASSEMBLY MACHINERY COMPONENT 50 HOMOLOG"/>
    <property type="match status" value="1"/>
</dbReference>
<evidence type="ECO:0000259" key="6">
    <source>
        <dbReference type="Pfam" id="PF01103"/>
    </source>
</evidence>
<evidence type="ECO:0000256" key="4">
    <source>
        <dbReference type="ARBA" id="ARBA00023136"/>
    </source>
</evidence>
<keyword evidence="8" id="KW-1185">Reference proteome</keyword>
<accession>A0ABP8IZ22</accession>
<gene>
    <name evidence="7" type="ORF">GCM10023186_20510</name>
</gene>
<dbReference type="Proteomes" id="UP001500454">
    <property type="component" value="Unassembled WGS sequence"/>
</dbReference>
<evidence type="ECO:0000256" key="5">
    <source>
        <dbReference type="SAM" id="SignalP"/>
    </source>
</evidence>